<sequence>MLKLTKKTIVLMALIFGIANMNFAESKEVPEMPQDTGAAIGVEKPAVSETGGTTTGDAIEVVKQNNEGFTLVESYSLNPPERINLDEIAYNKYHVGYYYIVAVNNAVNIRQQPTTASPVIKSLGLYGKMNVFEKVKGQYFVKSDGDEWYRVYWYENEEIKTGYIYSKIVSFRQFRFDVALDKIEHLETFFDGARKMGKINNYKNYSGRAPLNNGSDTDAFGNKRDQSAPLYETNSTDSAFRYLLDGQIFDILDDSGDLYYVYVPDIDAEGYVPKKFVSTSNSVKAINQVVFMDLHNQNISTLDLVEDQWVVRSLSYATSGKEAEFKEKTVPGYYAAIQKKDQFIYLDDVTKELDGYAPFAIRFNGGAYLHGFPVTYQWVTEQKLVSEAEYDENNLLIKEAEYEDIRIGGPIDPGHIEYSYTLGTIPLSHKCVRNPTSHAEFMYNWIVLDQSIIIISE</sequence>
<organism evidence="3 4">
    <name type="scientific">Fusibacter paucivorans</name>
    <dbReference type="NCBI Taxonomy" id="76009"/>
    <lineage>
        <taxon>Bacteria</taxon>
        <taxon>Bacillati</taxon>
        <taxon>Bacillota</taxon>
        <taxon>Clostridia</taxon>
        <taxon>Eubacteriales</taxon>
        <taxon>Eubacteriales Family XII. Incertae Sedis</taxon>
        <taxon>Fusibacter</taxon>
    </lineage>
</organism>
<dbReference type="EMBL" id="JAHBCL010000018">
    <property type="protein sequence ID" value="MBS7527268.1"/>
    <property type="molecule type" value="Genomic_DNA"/>
</dbReference>
<name>A0ABS5PQC6_9FIRM</name>
<comment type="caution">
    <text evidence="3">The sequence shown here is derived from an EMBL/GenBank/DDBJ whole genome shotgun (WGS) entry which is preliminary data.</text>
</comment>
<dbReference type="Proteomes" id="UP000746471">
    <property type="component" value="Unassembled WGS sequence"/>
</dbReference>
<dbReference type="Gene3D" id="2.30.30.40">
    <property type="entry name" value="SH3 Domains"/>
    <property type="match status" value="1"/>
</dbReference>
<dbReference type="InterPro" id="IPR038063">
    <property type="entry name" value="Transpep_catalytic_dom"/>
</dbReference>
<keyword evidence="4" id="KW-1185">Reference proteome</keyword>
<keyword evidence="1" id="KW-0732">Signal</keyword>
<gene>
    <name evidence="3" type="ORF">KHM83_11305</name>
</gene>
<evidence type="ECO:0000256" key="1">
    <source>
        <dbReference type="SAM" id="SignalP"/>
    </source>
</evidence>
<dbReference type="RefSeq" id="WP_213237127.1">
    <property type="nucleotide sequence ID" value="NZ_JAHBCL010000018.1"/>
</dbReference>
<evidence type="ECO:0000313" key="3">
    <source>
        <dbReference type="EMBL" id="MBS7527268.1"/>
    </source>
</evidence>
<feature type="chain" id="PRO_5045327442" evidence="1">
    <location>
        <begin position="25"/>
        <end position="457"/>
    </location>
</feature>
<evidence type="ECO:0000259" key="2">
    <source>
        <dbReference type="Pfam" id="PF08239"/>
    </source>
</evidence>
<accession>A0ABS5PQC6</accession>
<dbReference type="Pfam" id="PF08239">
    <property type="entry name" value="SH3_3"/>
    <property type="match status" value="1"/>
</dbReference>
<feature type="domain" description="SH3b" evidence="2">
    <location>
        <begin position="106"/>
        <end position="167"/>
    </location>
</feature>
<dbReference type="Gene3D" id="2.40.440.10">
    <property type="entry name" value="L,D-transpeptidase catalytic domain-like"/>
    <property type="match status" value="1"/>
</dbReference>
<feature type="signal peptide" evidence="1">
    <location>
        <begin position="1"/>
        <end position="24"/>
    </location>
</feature>
<reference evidence="3 4" key="1">
    <citation type="submission" date="2021-05" db="EMBL/GenBank/DDBJ databases">
        <title>Fusibacter ferrireducens sp. nov., an anaerobic, sulfur- and Fe-reducing bacterium isolated from the mangrove sediment.</title>
        <authorList>
            <person name="Qiu D."/>
        </authorList>
    </citation>
    <scope>NUCLEOTIDE SEQUENCE [LARGE SCALE GENOMIC DNA]</scope>
    <source>
        <strain evidence="3 4">DSM 12116</strain>
    </source>
</reference>
<protein>
    <submittedName>
        <fullName evidence="3">SH3 domain-containing protein</fullName>
    </submittedName>
</protein>
<evidence type="ECO:0000313" key="4">
    <source>
        <dbReference type="Proteomes" id="UP000746471"/>
    </source>
</evidence>
<dbReference type="InterPro" id="IPR003646">
    <property type="entry name" value="SH3-like_bac-type"/>
</dbReference>
<proteinExistence type="predicted"/>